<organism evidence="1 2">
    <name type="scientific">Tritrichomonas musculus</name>
    <dbReference type="NCBI Taxonomy" id="1915356"/>
    <lineage>
        <taxon>Eukaryota</taxon>
        <taxon>Metamonada</taxon>
        <taxon>Parabasalia</taxon>
        <taxon>Tritrichomonadida</taxon>
        <taxon>Tritrichomonadidae</taxon>
        <taxon>Tritrichomonas</taxon>
    </lineage>
</organism>
<accession>A0ABR2HVM6</accession>
<keyword evidence="2" id="KW-1185">Reference proteome</keyword>
<dbReference type="Proteomes" id="UP001470230">
    <property type="component" value="Unassembled WGS sequence"/>
</dbReference>
<protein>
    <submittedName>
        <fullName evidence="1">Uncharacterized protein</fullName>
    </submittedName>
</protein>
<reference evidence="1 2" key="1">
    <citation type="submission" date="2024-04" db="EMBL/GenBank/DDBJ databases">
        <title>Tritrichomonas musculus Genome.</title>
        <authorList>
            <person name="Alves-Ferreira E."/>
            <person name="Grigg M."/>
            <person name="Lorenzi H."/>
            <person name="Galac M."/>
        </authorList>
    </citation>
    <scope>NUCLEOTIDE SEQUENCE [LARGE SCALE GENOMIC DNA]</scope>
    <source>
        <strain evidence="1 2">EAF2021</strain>
    </source>
</reference>
<evidence type="ECO:0000313" key="2">
    <source>
        <dbReference type="Proteomes" id="UP001470230"/>
    </source>
</evidence>
<proteinExistence type="predicted"/>
<dbReference type="EMBL" id="JAPFFF010000022">
    <property type="protein sequence ID" value="KAK8853675.1"/>
    <property type="molecule type" value="Genomic_DNA"/>
</dbReference>
<name>A0ABR2HVM6_9EUKA</name>
<sequence>MFTIEQAGSVKKVNTIDELIIEYIKKYSCQCNSNNGNNLGNSINEAELNELLKLYAKITNLDEYAKITDLFDYLKTEEFNKELLKYASSEEIQNAVDALRDYVVNNFALSTDIPENIITSESLSTTLSGYAKTDNLPDMSKYALSIDNPEPVDLTNYATKSEIPEILKDETIYNDDIEIFLRNIQEAVNDTNVLSSQLTREFVYKYVDHVMTDFGVNNLNIVKYDGEFEYDSYKSLNLTYFNETYDEKVLSMKSCISMYYDLRDKLLYDKQDKLNLISSKEKLVDIPFIYTNTNKTGTVLDHEILYIKDYNDELYKKLENKVLVVKGSYNNEDISGEYVYDETKSDTESYYYKKDEHYIIIYNRYYDGDIYYDVNDDYTHHPTLISFQYKEVQETFDNNDIPTMNFLNELLSNNNNNNIEILKDETIYNNDNDIFFNNINEAANDNNVLSSQLTINFIWKYIVYMIEFHAVLKNELTRSYRFNIEDYETLTLNNIDNEKEYEVLSEKSSLKMYYNLLDKIKTKQDSLAISTNKTDYETNKESTTIIPSLSLLNELLSNNDKYVVKNDDGSLTINTNNNRVSTLNLQNKTDIDIMLGDETENYMKIRYRKILKMFFLYYKNIELFKISANDDVSQSYILINSLLELNNELYINRNNNATLAEMFSNANIASIKFGTSLSNLCEVIQELTNDKPTTSIRINDSNILSLIKDSTNIIKVDADLYKNDDKYLTESECDNKYIAKNDDGSLTINTTESNIASFFSSIDSNTLTLFRFGYNDTYNTVFMYRSSKTADTGEVFIYVDGHRFQSFSMFGTARNTTIDSNLHVTGKITSNGSNTITHYAPIESSLNDINDFIIGAPVYITGNVFKRNDNKWVSSTVNDSTDCICSVKIIGSWKEYIGICVQIDQKNNCISFATHGDYLVKVDDSSCYSVGDEVFIDNTDNKLKILSGETAITSKIKRMTVGVITSIINDRTLAVFKS</sequence>
<evidence type="ECO:0000313" key="1">
    <source>
        <dbReference type="EMBL" id="KAK8853675.1"/>
    </source>
</evidence>
<comment type="caution">
    <text evidence="1">The sequence shown here is derived from an EMBL/GenBank/DDBJ whole genome shotgun (WGS) entry which is preliminary data.</text>
</comment>
<gene>
    <name evidence="1" type="ORF">M9Y10_017236</name>
</gene>